<reference evidence="1 2" key="1">
    <citation type="submission" date="2019-04" db="EMBL/GenBank/DDBJ databases">
        <title>Flavobacterium sp. GS03.</title>
        <authorList>
            <person name="Kim H."/>
        </authorList>
    </citation>
    <scope>NUCLEOTIDE SEQUENCE [LARGE SCALE GENOMIC DNA]</scope>
    <source>
        <strain evidence="1 2">GS03</strain>
    </source>
</reference>
<dbReference type="OrthoDB" id="1366976at2"/>
<sequence length="211" mass="24187">MWHNFFLQKFCDKLNFKYVEKLTLSVVKKSQSLSSLLGLTQDELALILKVDRSRFAKYEAGSRDIPLTAKQLLAEMIQYSCGPTTEEKSTVHMAAQQAQKEKAVQKMLKENEYQQMATERKITSVETKYTSKLKALQLVEFLSLREDKKETTDGAILRSIAYKASQILKTQGLDLLFKLKLKLEMLQLEKMLLDAEIRKIRLATENTSGKA</sequence>
<dbReference type="SUPFAM" id="SSF47413">
    <property type="entry name" value="lambda repressor-like DNA-binding domains"/>
    <property type="match status" value="1"/>
</dbReference>
<protein>
    <submittedName>
        <fullName evidence="1">Uncharacterized protein</fullName>
    </submittedName>
</protein>
<dbReference type="Proteomes" id="UP000296862">
    <property type="component" value="Chromosome"/>
</dbReference>
<accession>A0A4P7PV59</accession>
<dbReference type="InterPro" id="IPR010982">
    <property type="entry name" value="Lambda_DNA-bd_dom_sf"/>
</dbReference>
<evidence type="ECO:0000313" key="1">
    <source>
        <dbReference type="EMBL" id="QBZ98849.1"/>
    </source>
</evidence>
<dbReference type="Gene3D" id="1.10.260.40">
    <property type="entry name" value="lambda repressor-like DNA-binding domains"/>
    <property type="match status" value="1"/>
</dbReference>
<dbReference type="GO" id="GO:0003677">
    <property type="term" value="F:DNA binding"/>
    <property type="evidence" value="ECO:0007669"/>
    <property type="project" value="InterPro"/>
</dbReference>
<keyword evidence="2" id="KW-1185">Reference proteome</keyword>
<dbReference type="RefSeq" id="WP_136152734.1">
    <property type="nucleotide sequence ID" value="NZ_CP038810.1"/>
</dbReference>
<organism evidence="1 2">
    <name type="scientific">Flavobacterium sangjuense</name>
    <dbReference type="NCBI Taxonomy" id="2518177"/>
    <lineage>
        <taxon>Bacteria</taxon>
        <taxon>Pseudomonadati</taxon>
        <taxon>Bacteroidota</taxon>
        <taxon>Flavobacteriia</taxon>
        <taxon>Flavobacteriales</taxon>
        <taxon>Flavobacteriaceae</taxon>
        <taxon>Flavobacterium</taxon>
    </lineage>
</organism>
<dbReference type="AlphaFoldDB" id="A0A4P7PV59"/>
<evidence type="ECO:0000313" key="2">
    <source>
        <dbReference type="Proteomes" id="UP000296862"/>
    </source>
</evidence>
<name>A0A4P7PV59_9FLAO</name>
<gene>
    <name evidence="1" type="ORF">GS03_02360</name>
</gene>
<proteinExistence type="predicted"/>
<dbReference type="KEGG" id="fsn:GS03_02360"/>
<dbReference type="EMBL" id="CP038810">
    <property type="protein sequence ID" value="QBZ98849.1"/>
    <property type="molecule type" value="Genomic_DNA"/>
</dbReference>